<name>A0A382FQJ1_9ZZZZ</name>
<dbReference type="PANTHER" id="PTHR12277:SF81">
    <property type="entry name" value="PROTEIN ABHD13"/>
    <property type="match status" value="1"/>
</dbReference>
<dbReference type="Gene3D" id="3.40.50.1820">
    <property type="entry name" value="alpha/beta hydrolase"/>
    <property type="match status" value="1"/>
</dbReference>
<proteinExistence type="predicted"/>
<evidence type="ECO:0000256" key="1">
    <source>
        <dbReference type="SAM" id="Phobius"/>
    </source>
</evidence>
<dbReference type="PANTHER" id="PTHR12277">
    <property type="entry name" value="ALPHA/BETA HYDROLASE DOMAIN-CONTAINING PROTEIN"/>
    <property type="match status" value="1"/>
</dbReference>
<dbReference type="EMBL" id="UINC01051144">
    <property type="protein sequence ID" value="SVB64939.1"/>
    <property type="molecule type" value="Genomic_DNA"/>
</dbReference>
<evidence type="ECO:0000259" key="2">
    <source>
        <dbReference type="Pfam" id="PF12146"/>
    </source>
</evidence>
<dbReference type="InterPro" id="IPR029058">
    <property type="entry name" value="AB_hydrolase_fold"/>
</dbReference>
<accession>A0A382FQJ1</accession>
<feature type="domain" description="Serine aminopeptidase S33" evidence="2">
    <location>
        <begin position="74"/>
        <end position="179"/>
    </location>
</feature>
<dbReference type="Pfam" id="PF12146">
    <property type="entry name" value="Hydrolase_4"/>
    <property type="match status" value="1"/>
</dbReference>
<dbReference type="AlphaFoldDB" id="A0A382FQJ1"/>
<feature type="transmembrane region" description="Helical" evidence="1">
    <location>
        <begin position="6"/>
        <end position="25"/>
    </location>
</feature>
<dbReference type="InterPro" id="IPR022742">
    <property type="entry name" value="Hydrolase_4"/>
</dbReference>
<keyword evidence="1" id="KW-1133">Transmembrane helix</keyword>
<dbReference type="SUPFAM" id="SSF53474">
    <property type="entry name" value="alpha/beta-Hydrolases"/>
    <property type="match status" value="1"/>
</dbReference>
<feature type="non-terminal residue" evidence="3">
    <location>
        <position position="193"/>
    </location>
</feature>
<sequence length="193" mass="22028">MNFYTTSILALVCFYVLLVVVLFFFQGNLLYHPSVNNYIKDQETKEPSGIEKVRITTKDKIDLIGWFYNKNIENSKIILFFHGNAGSLENRTYKLNHFKDLNLNFLIIAWRGFNGNSGKPNEIGLYEDAASAIRWLKKKGIEEKNIVLYGESLGTGVAVEIAQNKNYAGVILESPFTSMVNMGKKYYPFFPVS</sequence>
<keyword evidence="1" id="KW-0812">Transmembrane</keyword>
<evidence type="ECO:0000313" key="3">
    <source>
        <dbReference type="EMBL" id="SVB64939.1"/>
    </source>
</evidence>
<reference evidence="3" key="1">
    <citation type="submission" date="2018-05" db="EMBL/GenBank/DDBJ databases">
        <authorList>
            <person name="Lanie J.A."/>
            <person name="Ng W.-L."/>
            <person name="Kazmierczak K.M."/>
            <person name="Andrzejewski T.M."/>
            <person name="Davidsen T.M."/>
            <person name="Wayne K.J."/>
            <person name="Tettelin H."/>
            <person name="Glass J.I."/>
            <person name="Rusch D."/>
            <person name="Podicherti R."/>
            <person name="Tsui H.-C.T."/>
            <person name="Winkler M.E."/>
        </authorList>
    </citation>
    <scope>NUCLEOTIDE SEQUENCE</scope>
</reference>
<gene>
    <name evidence="3" type="ORF">METZ01_LOCUS217793</name>
</gene>
<protein>
    <recommendedName>
        <fullName evidence="2">Serine aminopeptidase S33 domain-containing protein</fullName>
    </recommendedName>
</protein>
<keyword evidence="1" id="KW-0472">Membrane</keyword>
<organism evidence="3">
    <name type="scientific">marine metagenome</name>
    <dbReference type="NCBI Taxonomy" id="408172"/>
    <lineage>
        <taxon>unclassified sequences</taxon>
        <taxon>metagenomes</taxon>
        <taxon>ecological metagenomes</taxon>
    </lineage>
</organism>